<keyword evidence="7" id="KW-1185">Reference proteome</keyword>
<dbReference type="Gene3D" id="3.50.50.60">
    <property type="entry name" value="FAD/NAD(P)-binding domain"/>
    <property type="match status" value="1"/>
</dbReference>
<dbReference type="PANTHER" id="PTHR11552:SF216">
    <property type="entry name" value="GLUCOSE-METHANOL-CHOLINE OXIDOREDUCTASE N-TERMINAL DOMAIN-CONTAINING PROTEIN"/>
    <property type="match status" value="1"/>
</dbReference>
<dbReference type="RefSeq" id="XP_028140515.1">
    <property type="nucleotide sequence ID" value="XM_028284714.1"/>
</dbReference>
<dbReference type="PROSITE" id="PS00624">
    <property type="entry name" value="GMC_OXRED_2"/>
    <property type="match status" value="1"/>
</dbReference>
<feature type="domain" description="Glucose-methanol-choline oxidoreductase N-terminal" evidence="5">
    <location>
        <begin position="295"/>
        <end position="309"/>
    </location>
</feature>
<keyword evidence="4" id="KW-0732">Signal</keyword>
<feature type="binding site" evidence="3">
    <location>
        <position position="258"/>
    </location>
    <ligand>
        <name>FAD</name>
        <dbReference type="ChEBI" id="CHEBI:57692"/>
    </ligand>
</feature>
<dbReference type="EnsemblMetazoa" id="XM_028284714.2">
    <property type="protein sequence ID" value="XP_028140515.1"/>
    <property type="gene ID" value="LOC114334630"/>
</dbReference>
<feature type="active site" description="Proton donor" evidence="2">
    <location>
        <position position="536"/>
    </location>
</feature>
<feature type="binding site" evidence="3">
    <location>
        <position position="125"/>
    </location>
    <ligand>
        <name>FAD</name>
        <dbReference type="ChEBI" id="CHEBI:57692"/>
    </ligand>
</feature>
<evidence type="ECO:0000313" key="8">
    <source>
        <dbReference type="RefSeq" id="XP_028140515.1"/>
    </source>
</evidence>
<dbReference type="SUPFAM" id="SSF54373">
    <property type="entry name" value="FAD-linked reductases, C-terminal domain"/>
    <property type="match status" value="1"/>
</dbReference>
<feature type="binding site" evidence="3">
    <location>
        <begin position="129"/>
        <end position="132"/>
    </location>
    <ligand>
        <name>FAD</name>
        <dbReference type="ChEBI" id="CHEBI:57692"/>
    </ligand>
</feature>
<keyword evidence="3" id="KW-0274">FAD</keyword>
<gene>
    <name evidence="8" type="primary">LOC114334630</name>
</gene>
<accession>A0A6P7G7L0</accession>
<dbReference type="PIRSF" id="PIRSF000137">
    <property type="entry name" value="Alcohol_oxidase"/>
    <property type="match status" value="1"/>
</dbReference>
<dbReference type="InterPro" id="IPR007867">
    <property type="entry name" value="GMC_OxRtase_C"/>
</dbReference>
<dbReference type="AlphaFoldDB" id="A0A6P7G7L0"/>
<dbReference type="InterPro" id="IPR012132">
    <property type="entry name" value="GMC_OxRdtase"/>
</dbReference>
<dbReference type="InterPro" id="IPR000172">
    <property type="entry name" value="GMC_OxRdtase_N"/>
</dbReference>
<feature type="active site" description="Proton acceptor" evidence="2">
    <location>
        <position position="580"/>
    </location>
</feature>
<dbReference type="PANTHER" id="PTHR11552">
    <property type="entry name" value="GLUCOSE-METHANOL-CHOLINE GMC OXIDOREDUCTASE"/>
    <property type="match status" value="1"/>
</dbReference>
<dbReference type="Pfam" id="PF05199">
    <property type="entry name" value="GMC_oxred_C"/>
    <property type="match status" value="1"/>
</dbReference>
<evidence type="ECO:0000256" key="1">
    <source>
        <dbReference type="ARBA" id="ARBA00010790"/>
    </source>
</evidence>
<organism evidence="8">
    <name type="scientific">Diabrotica virgifera virgifera</name>
    <name type="common">western corn rootworm</name>
    <dbReference type="NCBI Taxonomy" id="50390"/>
    <lineage>
        <taxon>Eukaryota</taxon>
        <taxon>Metazoa</taxon>
        <taxon>Ecdysozoa</taxon>
        <taxon>Arthropoda</taxon>
        <taxon>Hexapoda</taxon>
        <taxon>Insecta</taxon>
        <taxon>Pterygota</taxon>
        <taxon>Neoptera</taxon>
        <taxon>Endopterygota</taxon>
        <taxon>Coleoptera</taxon>
        <taxon>Polyphaga</taxon>
        <taxon>Cucujiformia</taxon>
        <taxon>Chrysomeloidea</taxon>
        <taxon>Chrysomelidae</taxon>
        <taxon>Galerucinae</taxon>
        <taxon>Diabroticina</taxon>
        <taxon>Diabroticites</taxon>
        <taxon>Diabrotica</taxon>
    </lineage>
</organism>
<name>A0A6P7G7L0_DIAVI</name>
<comment type="cofactor">
    <cofactor evidence="3">
        <name>FAD</name>
        <dbReference type="ChEBI" id="CHEBI:57692"/>
    </cofactor>
</comment>
<keyword evidence="3" id="KW-0285">Flavoprotein</keyword>
<evidence type="ECO:0000313" key="7">
    <source>
        <dbReference type="Proteomes" id="UP001652700"/>
    </source>
</evidence>
<dbReference type="GO" id="GO:0050660">
    <property type="term" value="F:flavin adenine dinucleotide binding"/>
    <property type="evidence" value="ECO:0007669"/>
    <property type="project" value="InterPro"/>
</dbReference>
<evidence type="ECO:0000313" key="6">
    <source>
        <dbReference type="EnsemblMetazoa" id="XP_028140515.1"/>
    </source>
</evidence>
<dbReference type="KEGG" id="dvv:114334630"/>
<reference evidence="6" key="2">
    <citation type="submission" date="2025-05" db="UniProtKB">
        <authorList>
            <consortium name="EnsemblMetazoa"/>
        </authorList>
    </citation>
    <scope>IDENTIFICATION</scope>
</reference>
<evidence type="ECO:0000256" key="3">
    <source>
        <dbReference type="PIRSR" id="PIRSR000137-2"/>
    </source>
</evidence>
<proteinExistence type="inferred from homology"/>
<feature type="chain" id="PRO_5028460152" evidence="4">
    <location>
        <begin position="24"/>
        <end position="600"/>
    </location>
</feature>
<dbReference type="GeneID" id="114334630"/>
<dbReference type="Pfam" id="PF00732">
    <property type="entry name" value="GMC_oxred_N"/>
    <property type="match status" value="1"/>
</dbReference>
<protein>
    <submittedName>
        <fullName evidence="8">Glucose dehydrogenase [FAD, quinone]-like</fullName>
    </submittedName>
</protein>
<dbReference type="InParanoid" id="A0A6P7G7L0"/>
<dbReference type="OrthoDB" id="269227at2759"/>
<reference evidence="8" key="1">
    <citation type="submission" date="2025-04" db="UniProtKB">
        <authorList>
            <consortium name="RefSeq"/>
        </authorList>
    </citation>
    <scope>IDENTIFICATION</scope>
    <source>
        <tissue evidence="8">Whole insect</tissue>
    </source>
</reference>
<dbReference type="Gene3D" id="3.30.560.10">
    <property type="entry name" value="Glucose Oxidase, domain 3"/>
    <property type="match status" value="1"/>
</dbReference>
<sequence length="600" mass="65909">MCTGVQIVCGVLVFTLSFFEVWSGINPNGRSDYNWGEQEYDFIVIGVGSAGSVVANRLSENPSWKVLALEAGIFADPLTDIPTLAITNSRYPYDWGFKTEKIPTACLGTVDGTCLIAKGKAVGGTSVTNFMVYTRGNKLDYDEWAALGNTGWSDDEVLPYFLKSENCEKCTDVDKKFHSNHGPLNVEPPGWESPLVDLFIKAGQEMGYNASDPNGHQQLGFSKVKGTKRHGRRCSTAKAFINPILQRPNFQLLTSATVTKILIDPSTKKAYGVQFIKSGMEHTVSATKEIILSAGTINSPHILMLSGVGPKEHLEDKGIPCIQNLSVGYNLQDHVGVIYQALFVNESITFDDILAASPWTWYQYLFQGKGPLTLPGGAEALAFIKTKYASPKQDYPDMELVLGVSSFNSLLFGLISNFVGIPTKIFRQVFAPHVGKPSFSINPFILKPKSRGRVYLEDKDPMKAPVILTNYFKSEEDVNTLVEGLKMVVQIAESEPFKRYNTKVNRSPFPGCEKLTFGSDEYWKCVVRQVAVSEQHHVGTCKMGPSTDPDAVVDPSLKVYGIQGLRVVDASIMPNIIAGHTNAPAIMIGEKAADMISKDW</sequence>
<dbReference type="GO" id="GO:0016614">
    <property type="term" value="F:oxidoreductase activity, acting on CH-OH group of donors"/>
    <property type="evidence" value="ECO:0007669"/>
    <property type="project" value="InterPro"/>
</dbReference>
<evidence type="ECO:0000256" key="4">
    <source>
        <dbReference type="SAM" id="SignalP"/>
    </source>
</evidence>
<evidence type="ECO:0000256" key="2">
    <source>
        <dbReference type="PIRSR" id="PIRSR000137-1"/>
    </source>
</evidence>
<comment type="similarity">
    <text evidence="1">Belongs to the GMC oxidoreductase family.</text>
</comment>
<feature type="signal peptide" evidence="4">
    <location>
        <begin position="1"/>
        <end position="23"/>
    </location>
</feature>
<dbReference type="InterPro" id="IPR036188">
    <property type="entry name" value="FAD/NAD-bd_sf"/>
</dbReference>
<dbReference type="Proteomes" id="UP001652700">
    <property type="component" value="Unplaced"/>
</dbReference>
<evidence type="ECO:0000259" key="5">
    <source>
        <dbReference type="PROSITE" id="PS00624"/>
    </source>
</evidence>
<dbReference type="SUPFAM" id="SSF51905">
    <property type="entry name" value="FAD/NAD(P)-binding domain"/>
    <property type="match status" value="1"/>
</dbReference>